<gene>
    <name evidence="4" type="ordered locus">Spirs_1275</name>
</gene>
<feature type="DNA-binding region" description="H-T-H motif" evidence="2">
    <location>
        <begin position="29"/>
        <end position="48"/>
    </location>
</feature>
<feature type="domain" description="HTH tetR-type" evidence="3">
    <location>
        <begin position="6"/>
        <end position="66"/>
    </location>
</feature>
<evidence type="ECO:0000256" key="2">
    <source>
        <dbReference type="PROSITE-ProRule" id="PRU00335"/>
    </source>
</evidence>
<dbReference type="GO" id="GO:0003677">
    <property type="term" value="F:DNA binding"/>
    <property type="evidence" value="ECO:0007669"/>
    <property type="project" value="UniProtKB-UniRule"/>
</dbReference>
<dbReference type="Gene3D" id="1.10.357.10">
    <property type="entry name" value="Tetracycline Repressor, domain 2"/>
    <property type="match status" value="1"/>
</dbReference>
<evidence type="ECO:0000313" key="4">
    <source>
        <dbReference type="EMBL" id="ADK80402.1"/>
    </source>
</evidence>
<dbReference type="SUPFAM" id="SSF46689">
    <property type="entry name" value="Homeodomain-like"/>
    <property type="match status" value="1"/>
</dbReference>
<dbReference type="AlphaFoldDB" id="E1R2X0"/>
<keyword evidence="5" id="KW-1185">Reference proteome</keyword>
<dbReference type="Proteomes" id="UP000002318">
    <property type="component" value="Chromosome"/>
</dbReference>
<reference evidence="4 5" key="1">
    <citation type="journal article" date="2010" name="Stand. Genomic Sci.">
        <title>Complete genome sequence of Spirochaeta smaragdinae type strain (SEBR 4228).</title>
        <authorList>
            <person name="Mavromatis K."/>
            <person name="Yasawong M."/>
            <person name="Chertkov O."/>
            <person name="Lapidus A."/>
            <person name="Lucas S."/>
            <person name="Nolan M."/>
            <person name="Del Rio T.G."/>
            <person name="Tice H."/>
            <person name="Cheng J.F."/>
            <person name="Pitluck S."/>
            <person name="Liolios K."/>
            <person name="Ivanova N."/>
            <person name="Tapia R."/>
            <person name="Han C."/>
            <person name="Bruce D."/>
            <person name="Goodwin L."/>
            <person name="Pati A."/>
            <person name="Chen A."/>
            <person name="Palaniappan K."/>
            <person name="Land M."/>
            <person name="Hauser L."/>
            <person name="Chang Y.J."/>
            <person name="Jeffries C.D."/>
            <person name="Detter J.C."/>
            <person name="Rohde M."/>
            <person name="Brambilla E."/>
            <person name="Spring S."/>
            <person name="Goker M."/>
            <person name="Sikorski J."/>
            <person name="Woyke T."/>
            <person name="Bristow J."/>
            <person name="Eisen J.A."/>
            <person name="Markowitz V."/>
            <person name="Hugenholtz P."/>
            <person name="Klenk H.P."/>
            <person name="Kyrpides N.C."/>
        </authorList>
    </citation>
    <scope>NUCLEOTIDE SEQUENCE [LARGE SCALE GENOMIC DNA]</scope>
    <source>
        <strain evidence="5">DSM 11293 / JCM 15392 / SEBR 4228</strain>
    </source>
</reference>
<dbReference type="EMBL" id="CP002116">
    <property type="protein sequence ID" value="ADK80402.1"/>
    <property type="molecule type" value="Genomic_DNA"/>
</dbReference>
<protein>
    <submittedName>
        <fullName evidence="4">Transcriptional regulator, TetR family</fullName>
    </submittedName>
</protein>
<evidence type="ECO:0000313" key="5">
    <source>
        <dbReference type="Proteomes" id="UP000002318"/>
    </source>
</evidence>
<evidence type="ECO:0000259" key="3">
    <source>
        <dbReference type="PROSITE" id="PS50977"/>
    </source>
</evidence>
<proteinExistence type="predicted"/>
<dbReference type="PROSITE" id="PS50977">
    <property type="entry name" value="HTH_TETR_2"/>
    <property type="match status" value="1"/>
</dbReference>
<dbReference type="HOGENOM" id="CLU_069356_6_1_12"/>
<dbReference type="InterPro" id="IPR001647">
    <property type="entry name" value="HTH_TetR"/>
</dbReference>
<accession>E1R2X0</accession>
<dbReference type="InterPro" id="IPR009057">
    <property type="entry name" value="Homeodomain-like_sf"/>
</dbReference>
<sequence>MQVLKEEIRMRILHAAVESFYVDGFAKSKMKTIAEHATIPVGLVYSYYKSKKDLLDAVVMPVYRKITTLLRNESAGNNDTHYFFETEIPFLIDLLETDRKQAVILIDKCAGTKYEAAKDEFINLAKTHIKNYITSKKVTDMEVKDDLFHHMLATNLMESFFEITRHYKDAEWAKKMIALLAQYHFYGLEGL</sequence>
<dbReference type="Pfam" id="PF00440">
    <property type="entry name" value="TetR_N"/>
    <property type="match status" value="1"/>
</dbReference>
<dbReference type="InterPro" id="IPR050109">
    <property type="entry name" value="HTH-type_TetR-like_transc_reg"/>
</dbReference>
<dbReference type="OrthoDB" id="494991at2"/>
<name>E1R2X0_SEDSS</name>
<dbReference type="PANTHER" id="PTHR30328:SF54">
    <property type="entry name" value="HTH-TYPE TRANSCRIPTIONAL REPRESSOR SCO4008"/>
    <property type="match status" value="1"/>
</dbReference>
<dbReference type="eggNOG" id="COG1309">
    <property type="taxonomic scope" value="Bacteria"/>
</dbReference>
<keyword evidence="1 2" id="KW-0238">DNA-binding</keyword>
<dbReference type="KEGG" id="ssm:Spirs_1275"/>
<evidence type="ECO:0000256" key="1">
    <source>
        <dbReference type="ARBA" id="ARBA00023125"/>
    </source>
</evidence>
<dbReference type="STRING" id="573413.Spirs_1275"/>
<dbReference type="PRINTS" id="PR00455">
    <property type="entry name" value="HTHTETR"/>
</dbReference>
<dbReference type="PANTHER" id="PTHR30328">
    <property type="entry name" value="TRANSCRIPTIONAL REPRESSOR"/>
    <property type="match status" value="1"/>
</dbReference>
<organism evidence="4 5">
    <name type="scientific">Sediminispirochaeta smaragdinae (strain DSM 11293 / JCM 15392 / SEBR 4228)</name>
    <name type="common">Spirochaeta smaragdinae</name>
    <dbReference type="NCBI Taxonomy" id="573413"/>
    <lineage>
        <taxon>Bacteria</taxon>
        <taxon>Pseudomonadati</taxon>
        <taxon>Spirochaetota</taxon>
        <taxon>Spirochaetia</taxon>
        <taxon>Spirochaetales</taxon>
        <taxon>Spirochaetaceae</taxon>
        <taxon>Sediminispirochaeta</taxon>
    </lineage>
</organism>